<dbReference type="AlphaFoldDB" id="A0A0F9AG51"/>
<dbReference type="EMBL" id="LAZR01054938">
    <property type="protein sequence ID" value="KKK77479.1"/>
    <property type="molecule type" value="Genomic_DNA"/>
</dbReference>
<protein>
    <submittedName>
        <fullName evidence="1">Uncharacterized protein</fullName>
    </submittedName>
</protein>
<accession>A0A0F9AG51</accession>
<feature type="non-terminal residue" evidence="1">
    <location>
        <position position="51"/>
    </location>
</feature>
<evidence type="ECO:0000313" key="1">
    <source>
        <dbReference type="EMBL" id="KKK77479.1"/>
    </source>
</evidence>
<proteinExistence type="predicted"/>
<gene>
    <name evidence="1" type="ORF">LCGC14_2853200</name>
</gene>
<sequence>MTAELITHTVKGGTIGGGSSNTGAGMVWGLYEMTSTENDDWIILPEFEEIL</sequence>
<organism evidence="1">
    <name type="scientific">marine sediment metagenome</name>
    <dbReference type="NCBI Taxonomy" id="412755"/>
    <lineage>
        <taxon>unclassified sequences</taxon>
        <taxon>metagenomes</taxon>
        <taxon>ecological metagenomes</taxon>
    </lineage>
</organism>
<name>A0A0F9AG51_9ZZZZ</name>
<reference evidence="1" key="1">
    <citation type="journal article" date="2015" name="Nature">
        <title>Complex archaea that bridge the gap between prokaryotes and eukaryotes.</title>
        <authorList>
            <person name="Spang A."/>
            <person name="Saw J.H."/>
            <person name="Jorgensen S.L."/>
            <person name="Zaremba-Niedzwiedzka K."/>
            <person name="Martijn J."/>
            <person name="Lind A.E."/>
            <person name="van Eijk R."/>
            <person name="Schleper C."/>
            <person name="Guy L."/>
            <person name="Ettema T.J."/>
        </authorList>
    </citation>
    <scope>NUCLEOTIDE SEQUENCE</scope>
</reference>
<comment type="caution">
    <text evidence="1">The sequence shown here is derived from an EMBL/GenBank/DDBJ whole genome shotgun (WGS) entry which is preliminary data.</text>
</comment>